<proteinExistence type="predicted"/>
<dbReference type="EMBL" id="MZ420154">
    <property type="protein sequence ID" value="QYA18372.1"/>
    <property type="molecule type" value="Genomic_DNA"/>
</dbReference>
<gene>
    <name evidence="1" type="ORF">KOM_12_102</name>
</gene>
<evidence type="ECO:0000313" key="1">
    <source>
        <dbReference type="EMBL" id="QYA18372.1"/>
    </source>
</evidence>
<sequence>MERYFPVEIIDKIKTKSNRNAIETEIWFKNKQTLLSYGCSQSVVDSMTYEQFDEHKQEMGLDFMFWVRVCGHSLHVNWDDFITEHAWITEVYYGKKGVYCPPGVDEGFIGTTT</sequence>
<accession>A0A8F8KLL7</accession>
<protein>
    <submittedName>
        <fullName evidence="1">Uncharacterized protein</fullName>
    </submittedName>
</protein>
<organism evidence="1">
    <name type="scientific">Clandestinovirus</name>
    <dbReference type="NCBI Taxonomy" id="2831644"/>
    <lineage>
        <taxon>Viruses</taxon>
    </lineage>
</organism>
<reference evidence="1" key="1">
    <citation type="submission" date="2021-06" db="EMBL/GenBank/DDBJ databases">
        <authorList>
            <person name="Rolland C."/>
        </authorList>
    </citation>
    <scope>NUCLEOTIDE SEQUENCE</scope>
    <source>
        <strain evidence="1">347.936635</strain>
    </source>
</reference>
<name>A0A8F8KLL7_9VIRU</name>